<evidence type="ECO:0000256" key="1">
    <source>
        <dbReference type="SAM" id="Phobius"/>
    </source>
</evidence>
<keyword evidence="1" id="KW-0812">Transmembrane</keyword>
<reference evidence="2 3" key="1">
    <citation type="journal article" date="2022" name="Allergy">
        <title>Genome assembly and annotation of Periplaneta americana reveal a comprehensive cockroach allergen profile.</title>
        <authorList>
            <person name="Wang L."/>
            <person name="Xiong Q."/>
            <person name="Saelim N."/>
            <person name="Wang L."/>
            <person name="Nong W."/>
            <person name="Wan A.T."/>
            <person name="Shi M."/>
            <person name="Liu X."/>
            <person name="Cao Q."/>
            <person name="Hui J.H.L."/>
            <person name="Sookrung N."/>
            <person name="Leung T.F."/>
            <person name="Tungtrongchitr A."/>
            <person name="Tsui S.K.W."/>
        </authorList>
    </citation>
    <scope>NUCLEOTIDE SEQUENCE [LARGE SCALE GENOMIC DNA]</scope>
    <source>
        <strain evidence="2">PWHHKU_190912</strain>
    </source>
</reference>
<dbReference type="Proteomes" id="UP001148838">
    <property type="component" value="Unassembled WGS sequence"/>
</dbReference>
<keyword evidence="3" id="KW-1185">Reference proteome</keyword>
<evidence type="ECO:0000313" key="2">
    <source>
        <dbReference type="EMBL" id="KAJ4448002.1"/>
    </source>
</evidence>
<protein>
    <submittedName>
        <fullName evidence="2">Uncharacterized protein</fullName>
    </submittedName>
</protein>
<sequence length="303" mass="33228">MTSEWADSISARVYYGLHRLTAAKGMSDALLNKMNDESDIVLLYKGQVEIGNGTKMHKLEFQKKKGRPLMYKVSYWIMYKVLLLISKLSVMVTTVIRGKKFALAPRNEPGLWFYVPSALTMSYAEVQSTEPYIMSNLKSGHKAKNTRGGEFDPVIWIDLRRSLVIFALLVLLAAVFCTMSAPQQPPSAGDQKNKDGSVNMRFFPGSYPGVVAGSYPGAYPGGYIGGIPSYYGGVPPVLPGGFPPVYQGNYPAVAPGIPAYPGVYGRPFVHNIQWEGVIQVYRYFTTRTVTAETTQAGSSAAHA</sequence>
<accession>A0ABQ8TN71</accession>
<organism evidence="2 3">
    <name type="scientific">Periplaneta americana</name>
    <name type="common">American cockroach</name>
    <name type="synonym">Blatta americana</name>
    <dbReference type="NCBI Taxonomy" id="6978"/>
    <lineage>
        <taxon>Eukaryota</taxon>
        <taxon>Metazoa</taxon>
        <taxon>Ecdysozoa</taxon>
        <taxon>Arthropoda</taxon>
        <taxon>Hexapoda</taxon>
        <taxon>Insecta</taxon>
        <taxon>Pterygota</taxon>
        <taxon>Neoptera</taxon>
        <taxon>Polyneoptera</taxon>
        <taxon>Dictyoptera</taxon>
        <taxon>Blattodea</taxon>
        <taxon>Blattoidea</taxon>
        <taxon>Blattidae</taxon>
        <taxon>Blattinae</taxon>
        <taxon>Periplaneta</taxon>
    </lineage>
</organism>
<gene>
    <name evidence="2" type="ORF">ANN_10012</name>
</gene>
<dbReference type="EMBL" id="JAJSOF020000005">
    <property type="protein sequence ID" value="KAJ4448002.1"/>
    <property type="molecule type" value="Genomic_DNA"/>
</dbReference>
<comment type="caution">
    <text evidence="2">The sequence shown here is derived from an EMBL/GenBank/DDBJ whole genome shotgun (WGS) entry which is preliminary data.</text>
</comment>
<name>A0ABQ8TN71_PERAM</name>
<evidence type="ECO:0000313" key="3">
    <source>
        <dbReference type="Proteomes" id="UP001148838"/>
    </source>
</evidence>
<keyword evidence="1" id="KW-1133">Transmembrane helix</keyword>
<proteinExistence type="predicted"/>
<keyword evidence="1" id="KW-0472">Membrane</keyword>
<feature type="transmembrane region" description="Helical" evidence="1">
    <location>
        <begin position="76"/>
        <end position="96"/>
    </location>
</feature>